<sequence>MRKLIFFIGPAGAGKTTLAKAYASKHGGAFLDMDTLLRPAAVAMMTLAGKDPEDRDSPFYKQHCRDLGYRITMDAALENLTLDLDAIVIGPFTREIGDPLWLDQELAAINANTENVVVKAVYVYLPSDEAYHSRISTRGSALDVWKLDNWEQFSPSLRRGEIRWSVDPSSILYLDNSGPLTSEKLETLEKFIGEKH</sequence>
<proteinExistence type="predicted"/>
<reference evidence="1 2" key="1">
    <citation type="submission" date="2019-12" db="EMBL/GenBank/DDBJ databases">
        <title>Paenibacillus sp. nov. sp. isolated from soil.</title>
        <authorList>
            <person name="Kim J."/>
            <person name="Jeong S.E."/>
            <person name="Jung H.S."/>
            <person name="Jeon C.O."/>
        </authorList>
    </citation>
    <scope>NUCLEOTIDE SEQUENCE [LARGE SCALE GENOMIC DNA]</scope>
    <source>
        <strain evidence="1 2">5J-6</strain>
    </source>
</reference>
<dbReference type="Gene3D" id="3.40.50.300">
    <property type="entry name" value="P-loop containing nucleotide triphosphate hydrolases"/>
    <property type="match status" value="1"/>
</dbReference>
<dbReference type="InterPro" id="IPR027417">
    <property type="entry name" value="P-loop_NTPase"/>
</dbReference>
<evidence type="ECO:0000313" key="2">
    <source>
        <dbReference type="Proteomes" id="UP000481087"/>
    </source>
</evidence>
<protein>
    <submittedName>
        <fullName evidence="1">AAA family ATPase</fullName>
    </submittedName>
</protein>
<gene>
    <name evidence="1" type="ORF">GQF01_18090</name>
</gene>
<dbReference type="AlphaFoldDB" id="A0A6L8V0N8"/>
<name>A0A6L8V0N8_9BACL</name>
<evidence type="ECO:0000313" key="1">
    <source>
        <dbReference type="EMBL" id="MZQ84028.1"/>
    </source>
</evidence>
<dbReference type="RefSeq" id="WP_161408128.1">
    <property type="nucleotide sequence ID" value="NZ_WTUZ01000020.1"/>
</dbReference>
<keyword evidence="2" id="KW-1185">Reference proteome</keyword>
<dbReference type="Pfam" id="PF13671">
    <property type="entry name" value="AAA_33"/>
    <property type="match status" value="1"/>
</dbReference>
<accession>A0A6L8V0N8</accession>
<organism evidence="1 2">
    <name type="scientific">Paenibacillus silvestris</name>
    <dbReference type="NCBI Taxonomy" id="2606219"/>
    <lineage>
        <taxon>Bacteria</taxon>
        <taxon>Bacillati</taxon>
        <taxon>Bacillota</taxon>
        <taxon>Bacilli</taxon>
        <taxon>Bacillales</taxon>
        <taxon>Paenibacillaceae</taxon>
        <taxon>Paenibacillus</taxon>
    </lineage>
</organism>
<dbReference type="Proteomes" id="UP000481087">
    <property type="component" value="Unassembled WGS sequence"/>
</dbReference>
<dbReference type="EMBL" id="WTUZ01000020">
    <property type="protein sequence ID" value="MZQ84028.1"/>
    <property type="molecule type" value="Genomic_DNA"/>
</dbReference>
<dbReference type="SUPFAM" id="SSF52540">
    <property type="entry name" value="P-loop containing nucleoside triphosphate hydrolases"/>
    <property type="match status" value="1"/>
</dbReference>
<comment type="caution">
    <text evidence="1">The sequence shown here is derived from an EMBL/GenBank/DDBJ whole genome shotgun (WGS) entry which is preliminary data.</text>
</comment>